<organism evidence="17 18">
    <name type="scientific">Terribacillus aidingensis</name>
    <dbReference type="NCBI Taxonomy" id="586416"/>
    <lineage>
        <taxon>Bacteria</taxon>
        <taxon>Bacillati</taxon>
        <taxon>Bacillota</taxon>
        <taxon>Bacilli</taxon>
        <taxon>Bacillales</taxon>
        <taxon>Bacillaceae</taxon>
        <taxon>Terribacillus</taxon>
    </lineage>
</organism>
<comment type="pathway">
    <text evidence="3">Amino-acid degradation; 4-aminobutanoate degradation.</text>
</comment>
<dbReference type="GO" id="GO:0030170">
    <property type="term" value="F:pyridoxal phosphate binding"/>
    <property type="evidence" value="ECO:0007669"/>
    <property type="project" value="InterPro"/>
</dbReference>
<comment type="catalytic activity">
    <reaction evidence="1">
        <text>(S)-3-amino-2-methylpropanoate + 2-oxoglutarate = 2-methyl-3-oxopropanoate + L-glutamate</text>
        <dbReference type="Rhea" id="RHEA:13993"/>
        <dbReference type="ChEBI" id="CHEBI:16810"/>
        <dbReference type="ChEBI" id="CHEBI:29985"/>
        <dbReference type="ChEBI" id="CHEBI:57700"/>
        <dbReference type="ChEBI" id="CHEBI:58655"/>
        <dbReference type="EC" id="2.6.1.22"/>
    </reaction>
</comment>
<evidence type="ECO:0000256" key="6">
    <source>
        <dbReference type="ARBA" id="ARBA00012912"/>
    </source>
</evidence>
<evidence type="ECO:0000256" key="8">
    <source>
        <dbReference type="ARBA" id="ARBA00022679"/>
    </source>
</evidence>
<dbReference type="EMBL" id="OBEK01000006">
    <property type="protein sequence ID" value="SNZ17638.1"/>
    <property type="molecule type" value="Genomic_DNA"/>
</dbReference>
<evidence type="ECO:0000256" key="4">
    <source>
        <dbReference type="ARBA" id="ARBA00008954"/>
    </source>
</evidence>
<dbReference type="GO" id="GO:0042802">
    <property type="term" value="F:identical protein binding"/>
    <property type="evidence" value="ECO:0007669"/>
    <property type="project" value="TreeGrafter"/>
</dbReference>
<name>A0A285P880_9BACI</name>
<dbReference type="InterPro" id="IPR004632">
    <property type="entry name" value="4NH2But_aminotransferase_bac"/>
</dbReference>
<evidence type="ECO:0000256" key="14">
    <source>
        <dbReference type="ARBA" id="ARBA00048021"/>
    </source>
</evidence>
<evidence type="ECO:0000256" key="11">
    <source>
        <dbReference type="ARBA" id="ARBA00030204"/>
    </source>
</evidence>
<dbReference type="AlphaFoldDB" id="A0A285P880"/>
<dbReference type="OrthoDB" id="9807885at2"/>
<evidence type="ECO:0000256" key="13">
    <source>
        <dbReference type="ARBA" id="ARBA00031787"/>
    </source>
</evidence>
<keyword evidence="8 17" id="KW-0808">Transferase</keyword>
<dbReference type="Pfam" id="PF00202">
    <property type="entry name" value="Aminotran_3"/>
    <property type="match status" value="1"/>
</dbReference>
<dbReference type="InterPro" id="IPR050103">
    <property type="entry name" value="Class-III_PLP-dep_AT"/>
</dbReference>
<evidence type="ECO:0000313" key="18">
    <source>
        <dbReference type="Proteomes" id="UP000219356"/>
    </source>
</evidence>
<reference evidence="18" key="1">
    <citation type="submission" date="2017-09" db="EMBL/GenBank/DDBJ databases">
        <authorList>
            <person name="Varghese N."/>
            <person name="Submissions S."/>
        </authorList>
    </citation>
    <scope>NUCLEOTIDE SEQUENCE [LARGE SCALE GENOMIC DNA]</scope>
    <source>
        <strain evidence="18">CGMCC 1.8913</strain>
    </source>
</reference>
<accession>A0A285P880</accession>
<comment type="cofactor">
    <cofactor evidence="2">
        <name>pyridoxal 5'-phosphate</name>
        <dbReference type="ChEBI" id="CHEBI:597326"/>
    </cofactor>
</comment>
<dbReference type="NCBIfam" id="NF005376">
    <property type="entry name" value="PRK06918.1"/>
    <property type="match status" value="1"/>
</dbReference>
<dbReference type="InterPro" id="IPR049704">
    <property type="entry name" value="Aminotrans_3_PPA_site"/>
</dbReference>
<evidence type="ECO:0000256" key="5">
    <source>
        <dbReference type="ARBA" id="ARBA00012876"/>
    </source>
</evidence>
<protein>
    <recommendedName>
        <fullName evidence="12">(S)-3-amino-2-methylpropionate transaminase</fullName>
        <ecNumber evidence="6">2.6.1.19</ecNumber>
        <ecNumber evidence="5">2.6.1.22</ecNumber>
    </recommendedName>
    <alternativeName>
        <fullName evidence="13">GABA aminotransferase</fullName>
    </alternativeName>
    <alternativeName>
        <fullName evidence="11">Gamma-amino-N-butyrate transaminase</fullName>
    </alternativeName>
    <alternativeName>
        <fullName evidence="15">Glutamate:succinic semialdehyde transaminase</fullName>
    </alternativeName>
    <alternativeName>
        <fullName evidence="10">L-AIBAT</fullName>
    </alternativeName>
</protein>
<dbReference type="InterPro" id="IPR015424">
    <property type="entry name" value="PyrdxlP-dep_Trfase"/>
</dbReference>
<gene>
    <name evidence="17" type="ORF">SAMN05421503_3328</name>
</gene>
<dbReference type="EC" id="2.6.1.19" evidence="6"/>
<evidence type="ECO:0000256" key="3">
    <source>
        <dbReference type="ARBA" id="ARBA00005176"/>
    </source>
</evidence>
<dbReference type="GO" id="GO:0009448">
    <property type="term" value="P:gamma-aminobutyric acid metabolic process"/>
    <property type="evidence" value="ECO:0007669"/>
    <property type="project" value="InterPro"/>
</dbReference>
<dbReference type="InterPro" id="IPR015421">
    <property type="entry name" value="PyrdxlP-dep_Trfase_major"/>
</dbReference>
<dbReference type="PANTHER" id="PTHR11986:SF58">
    <property type="entry name" value="LEUCINE_METHIONINE RACEMASE"/>
    <property type="match status" value="1"/>
</dbReference>
<evidence type="ECO:0000256" key="9">
    <source>
        <dbReference type="ARBA" id="ARBA00022898"/>
    </source>
</evidence>
<evidence type="ECO:0000256" key="12">
    <source>
        <dbReference type="ARBA" id="ARBA00030857"/>
    </source>
</evidence>
<evidence type="ECO:0000256" key="1">
    <source>
        <dbReference type="ARBA" id="ARBA00001750"/>
    </source>
</evidence>
<dbReference type="PANTHER" id="PTHR11986">
    <property type="entry name" value="AMINOTRANSFERASE CLASS III"/>
    <property type="match status" value="1"/>
</dbReference>
<dbReference type="FunFam" id="3.40.640.10:FF:000013">
    <property type="entry name" value="4-aminobutyrate aminotransferase"/>
    <property type="match status" value="1"/>
</dbReference>
<dbReference type="Gene3D" id="3.90.1150.10">
    <property type="entry name" value="Aspartate Aminotransferase, domain 1"/>
    <property type="match status" value="1"/>
</dbReference>
<dbReference type="RefSeq" id="WP_097043500.1">
    <property type="nucleotide sequence ID" value="NZ_OBEK01000006.1"/>
</dbReference>
<dbReference type="Proteomes" id="UP000219356">
    <property type="component" value="Unassembled WGS sequence"/>
</dbReference>
<keyword evidence="9 16" id="KW-0663">Pyridoxal phosphate</keyword>
<dbReference type="PROSITE" id="PS00600">
    <property type="entry name" value="AA_TRANSFER_CLASS_3"/>
    <property type="match status" value="1"/>
</dbReference>
<dbReference type="SUPFAM" id="SSF53383">
    <property type="entry name" value="PLP-dependent transferases"/>
    <property type="match status" value="1"/>
</dbReference>
<proteinExistence type="inferred from homology"/>
<dbReference type="GO" id="GO:0047298">
    <property type="term" value="F:(S)-3-amino-2-methylpropionate transaminase activity"/>
    <property type="evidence" value="ECO:0007669"/>
    <property type="project" value="UniProtKB-EC"/>
</dbReference>
<keyword evidence="18" id="KW-1185">Reference proteome</keyword>
<dbReference type="PIRSF" id="PIRSF000521">
    <property type="entry name" value="Transaminase_4ab_Lys_Orn"/>
    <property type="match status" value="1"/>
</dbReference>
<evidence type="ECO:0000313" key="17">
    <source>
        <dbReference type="EMBL" id="SNZ17638.1"/>
    </source>
</evidence>
<dbReference type="EC" id="2.6.1.22" evidence="5"/>
<evidence type="ECO:0000256" key="2">
    <source>
        <dbReference type="ARBA" id="ARBA00001933"/>
    </source>
</evidence>
<dbReference type="CDD" id="cd00610">
    <property type="entry name" value="OAT_like"/>
    <property type="match status" value="1"/>
</dbReference>
<sequence length="435" mass="47371">MPTLTNETLLLQQKRDKYVARGVSNSNRSIAVKGEGAILFDQDGKRFIDFAGAIGTMNVGHSHPKIVEAIKEQADAFTHPGFNVMMYASYIELAEKLCAITPGTFPKKAIFLNSGAEAVENAVKIARKYTGRQAVVTFNRGFHGRTNLAMSMTSKVKPYKFGYGPFAPEVYQAPYPYSYQRPDNMTEAAYEALMIEQFQDFFVSQVAPETVACVVMEPVQGEGGFIVPSKGFVQSVVSFCKEHGIVFVADEIQTGFGRTGKHFAVEHFDVVPDLITVSKSLGAGVPISGVIGHSEMMDASNPGELGGTYAGSPLGCAAALAVLDIIESENLNERAEYIGKKIEQTANRWKERFDFIGDIRRLGAMAAIEFVKDSHSKKPDKDTASKVAAYANEHGLLLLTAGIKGNVIRFLSPLVITDEQLNEGLTVIEEALESM</sequence>
<evidence type="ECO:0000256" key="15">
    <source>
        <dbReference type="ARBA" id="ARBA00050054"/>
    </source>
</evidence>
<dbReference type="InterPro" id="IPR005814">
    <property type="entry name" value="Aminotrans_3"/>
</dbReference>
<dbReference type="Gene3D" id="3.40.640.10">
    <property type="entry name" value="Type I PLP-dependent aspartate aminotransferase-like (Major domain)"/>
    <property type="match status" value="1"/>
</dbReference>
<dbReference type="NCBIfam" id="TIGR00700">
    <property type="entry name" value="GABAtrnsam"/>
    <property type="match status" value="1"/>
</dbReference>
<dbReference type="InterPro" id="IPR015422">
    <property type="entry name" value="PyrdxlP-dep_Trfase_small"/>
</dbReference>
<evidence type="ECO:0000256" key="10">
    <source>
        <dbReference type="ARBA" id="ARBA00029760"/>
    </source>
</evidence>
<comment type="similarity">
    <text evidence="4 16">Belongs to the class-III pyridoxal-phosphate-dependent aminotransferase family.</text>
</comment>
<evidence type="ECO:0000256" key="7">
    <source>
        <dbReference type="ARBA" id="ARBA00022576"/>
    </source>
</evidence>
<dbReference type="GO" id="GO:0034386">
    <property type="term" value="F:4-aminobutyrate:2-oxoglutarate transaminase activity"/>
    <property type="evidence" value="ECO:0007669"/>
    <property type="project" value="UniProtKB-EC"/>
</dbReference>
<comment type="catalytic activity">
    <reaction evidence="14">
        <text>4-aminobutanoate + 2-oxoglutarate = succinate semialdehyde + L-glutamate</text>
        <dbReference type="Rhea" id="RHEA:23352"/>
        <dbReference type="ChEBI" id="CHEBI:16810"/>
        <dbReference type="ChEBI" id="CHEBI:29985"/>
        <dbReference type="ChEBI" id="CHEBI:57706"/>
        <dbReference type="ChEBI" id="CHEBI:59888"/>
        <dbReference type="EC" id="2.6.1.19"/>
    </reaction>
</comment>
<evidence type="ECO:0000256" key="16">
    <source>
        <dbReference type="RuleBase" id="RU003560"/>
    </source>
</evidence>
<keyword evidence="7 17" id="KW-0032">Aminotransferase</keyword>